<dbReference type="SUPFAM" id="SSF109604">
    <property type="entry name" value="HD-domain/PDEase-like"/>
    <property type="match status" value="1"/>
</dbReference>
<dbReference type="Gene3D" id="1.10.3210.10">
    <property type="entry name" value="Hypothetical protein af1432"/>
    <property type="match status" value="1"/>
</dbReference>
<evidence type="ECO:0000313" key="2">
    <source>
        <dbReference type="EMBL" id="GAA3209891.1"/>
    </source>
</evidence>
<dbReference type="InterPro" id="IPR006674">
    <property type="entry name" value="HD_domain"/>
</dbReference>
<feature type="domain" description="HD" evidence="1">
    <location>
        <begin position="37"/>
        <end position="125"/>
    </location>
</feature>
<dbReference type="PANTHER" id="PTHR35569">
    <property type="entry name" value="CYANAMIDE HYDRATASE DDI2-RELATED"/>
    <property type="match status" value="1"/>
</dbReference>
<sequence length="221" mass="23868">MSEETVVPGRELLALPESDAALEALEWIRRIESESLVNHSVRSFLFARLLGRHRGVAPGTDYDPELLFLACVLHDVGLTEIGNGGQRFEVDGADLAADFMNARGFSAQAVDTIWQAIALHTSTGIVERRGTVCALAKGGISIDVTASGSEFITDDDARLIHDAYPRLSTVHELFDAIGGQIDARPEKAPPMSLPGEIARLRGTDGLARFKEQMLAGSRWGS</sequence>
<reference evidence="3" key="1">
    <citation type="journal article" date="2019" name="Int. J. Syst. Evol. Microbiol.">
        <title>The Global Catalogue of Microorganisms (GCM) 10K type strain sequencing project: providing services to taxonomists for standard genome sequencing and annotation.</title>
        <authorList>
            <consortium name="The Broad Institute Genomics Platform"/>
            <consortium name="The Broad Institute Genome Sequencing Center for Infectious Disease"/>
            <person name="Wu L."/>
            <person name="Ma J."/>
        </authorList>
    </citation>
    <scope>NUCLEOTIDE SEQUENCE [LARGE SCALE GENOMIC DNA]</scope>
    <source>
        <strain evidence="3">JCM 9377</strain>
    </source>
</reference>
<keyword evidence="3" id="KW-1185">Reference proteome</keyword>
<dbReference type="CDD" id="cd00077">
    <property type="entry name" value="HDc"/>
    <property type="match status" value="1"/>
</dbReference>
<dbReference type="InterPro" id="IPR003607">
    <property type="entry name" value="HD/PDEase_dom"/>
</dbReference>
<organism evidence="2 3">
    <name type="scientific">Actinocorallia longicatena</name>
    <dbReference type="NCBI Taxonomy" id="111803"/>
    <lineage>
        <taxon>Bacteria</taxon>
        <taxon>Bacillati</taxon>
        <taxon>Actinomycetota</taxon>
        <taxon>Actinomycetes</taxon>
        <taxon>Streptosporangiales</taxon>
        <taxon>Thermomonosporaceae</taxon>
        <taxon>Actinocorallia</taxon>
    </lineage>
</organism>
<evidence type="ECO:0000259" key="1">
    <source>
        <dbReference type="Pfam" id="PF01966"/>
    </source>
</evidence>
<comment type="caution">
    <text evidence="2">The sequence shown here is derived from an EMBL/GenBank/DDBJ whole genome shotgun (WGS) entry which is preliminary data.</text>
</comment>
<protein>
    <submittedName>
        <fullName evidence="2">HD domain-containing protein</fullName>
    </submittedName>
</protein>
<dbReference type="Pfam" id="PF01966">
    <property type="entry name" value="HD"/>
    <property type="match status" value="1"/>
</dbReference>
<dbReference type="Proteomes" id="UP001501237">
    <property type="component" value="Unassembled WGS sequence"/>
</dbReference>
<evidence type="ECO:0000313" key="3">
    <source>
        <dbReference type="Proteomes" id="UP001501237"/>
    </source>
</evidence>
<name>A0ABP6QB80_9ACTN</name>
<dbReference type="EMBL" id="BAAAUV010000006">
    <property type="protein sequence ID" value="GAA3209891.1"/>
    <property type="molecule type" value="Genomic_DNA"/>
</dbReference>
<proteinExistence type="predicted"/>
<dbReference type="PANTHER" id="PTHR35569:SF1">
    <property type="entry name" value="CYANAMIDE HYDRATASE DDI2-RELATED"/>
    <property type="match status" value="1"/>
</dbReference>
<gene>
    <name evidence="2" type="ORF">GCM10010468_27530</name>
</gene>
<dbReference type="RefSeq" id="WP_344827403.1">
    <property type="nucleotide sequence ID" value="NZ_BAAAUV010000006.1"/>
</dbReference>
<accession>A0ABP6QB80</accession>